<protein>
    <submittedName>
        <fullName evidence="2">Dipeptidyl aminopeptidase/acylaminoacyl peptidase</fullName>
    </submittedName>
</protein>
<dbReference type="Proteomes" id="UP000273643">
    <property type="component" value="Unassembled WGS sequence"/>
</dbReference>
<dbReference type="GO" id="GO:0004177">
    <property type="term" value="F:aminopeptidase activity"/>
    <property type="evidence" value="ECO:0007669"/>
    <property type="project" value="UniProtKB-KW"/>
</dbReference>
<dbReference type="Gene3D" id="2.120.10.30">
    <property type="entry name" value="TolB, C-terminal domain"/>
    <property type="match status" value="1"/>
</dbReference>
<dbReference type="OrthoDB" id="4269629at2"/>
<name>A0A3N1NXE8_9GAMM</name>
<evidence type="ECO:0000313" key="3">
    <source>
        <dbReference type="Proteomes" id="UP000273643"/>
    </source>
</evidence>
<evidence type="ECO:0000313" key="2">
    <source>
        <dbReference type="EMBL" id="ROQ20499.1"/>
    </source>
</evidence>
<proteinExistence type="predicted"/>
<dbReference type="EMBL" id="RJUK01000001">
    <property type="protein sequence ID" value="ROQ20499.1"/>
    <property type="molecule type" value="Genomic_DNA"/>
</dbReference>
<comment type="caution">
    <text evidence="2">The sequence shown here is derived from an EMBL/GenBank/DDBJ whole genome shotgun (WGS) entry which is preliminary data.</text>
</comment>
<dbReference type="SUPFAM" id="SSF53474">
    <property type="entry name" value="alpha/beta-Hydrolases"/>
    <property type="match status" value="1"/>
</dbReference>
<dbReference type="InterPro" id="IPR011042">
    <property type="entry name" value="6-blade_b-propeller_TolB-like"/>
</dbReference>
<dbReference type="SUPFAM" id="SSF69322">
    <property type="entry name" value="Tricorn protease domain 2"/>
    <property type="match status" value="1"/>
</dbReference>
<dbReference type="PANTHER" id="PTHR43056:SF5">
    <property type="entry name" value="PEPTIDASE S9 PROLYL OLIGOPEPTIDASE CATALYTIC DOMAIN-CONTAINING PROTEIN"/>
    <property type="match status" value="1"/>
</dbReference>
<dbReference type="PANTHER" id="PTHR43056">
    <property type="entry name" value="PEPTIDASE S9 PROLYL OLIGOPEPTIDASE"/>
    <property type="match status" value="1"/>
</dbReference>
<organism evidence="2 3">
    <name type="scientific">Marinimicrobium koreense</name>
    <dbReference type="NCBI Taxonomy" id="306545"/>
    <lineage>
        <taxon>Bacteria</taxon>
        <taxon>Pseudomonadati</taxon>
        <taxon>Pseudomonadota</taxon>
        <taxon>Gammaproteobacteria</taxon>
        <taxon>Cellvibrionales</taxon>
        <taxon>Cellvibrionaceae</taxon>
        <taxon>Marinimicrobium</taxon>
    </lineage>
</organism>
<dbReference type="GO" id="GO:0008236">
    <property type="term" value="F:serine-type peptidase activity"/>
    <property type="evidence" value="ECO:0007669"/>
    <property type="project" value="InterPro"/>
</dbReference>
<evidence type="ECO:0000259" key="1">
    <source>
        <dbReference type="Pfam" id="PF00326"/>
    </source>
</evidence>
<gene>
    <name evidence="2" type="ORF">EDC38_1105</name>
</gene>
<dbReference type="Pfam" id="PF00326">
    <property type="entry name" value="Peptidase_S9"/>
    <property type="match status" value="1"/>
</dbReference>
<feature type="domain" description="Peptidase S9 prolyl oligopeptidase catalytic" evidence="1">
    <location>
        <begin position="421"/>
        <end position="626"/>
    </location>
</feature>
<dbReference type="AlphaFoldDB" id="A0A3N1NXE8"/>
<dbReference type="InterPro" id="IPR001375">
    <property type="entry name" value="Peptidase_S9_cat"/>
</dbReference>
<dbReference type="InterPro" id="IPR050585">
    <property type="entry name" value="Xaa-Pro_dipeptidyl-ppase/CocE"/>
</dbReference>
<keyword evidence="2" id="KW-0378">Hydrolase</keyword>
<dbReference type="InterPro" id="IPR029058">
    <property type="entry name" value="AB_hydrolase_fold"/>
</dbReference>
<keyword evidence="2" id="KW-0645">Protease</keyword>
<reference evidence="2 3" key="1">
    <citation type="submission" date="2018-11" db="EMBL/GenBank/DDBJ databases">
        <title>Genomic Encyclopedia of Type Strains, Phase IV (KMG-IV): sequencing the most valuable type-strain genomes for metagenomic binning, comparative biology and taxonomic classification.</title>
        <authorList>
            <person name="Goeker M."/>
        </authorList>
    </citation>
    <scope>NUCLEOTIDE SEQUENCE [LARGE SCALE GENOMIC DNA]</scope>
    <source>
        <strain evidence="2 3">DSM 16974</strain>
    </source>
</reference>
<dbReference type="Gene3D" id="3.40.50.1820">
    <property type="entry name" value="alpha/beta hydrolase"/>
    <property type="match status" value="1"/>
</dbReference>
<dbReference type="GO" id="GO:0006508">
    <property type="term" value="P:proteolysis"/>
    <property type="evidence" value="ECO:0007669"/>
    <property type="project" value="InterPro"/>
</dbReference>
<accession>A0A3N1NXE8</accession>
<keyword evidence="2" id="KW-0031">Aminopeptidase</keyword>
<dbReference type="RefSeq" id="WP_123637637.1">
    <property type="nucleotide sequence ID" value="NZ_RJUK01000001.1"/>
</dbReference>
<keyword evidence="3" id="KW-1185">Reference proteome</keyword>
<sequence length="645" mass="71374">MATTAPYGSWASPIKAQTLTQGTVRLSEPAIDGDDIYWLESRPSEKGRSVLVRLNAQGLRQDVTPHPHSVRTRANEYGGGSYCVQDGVVYCVLDSDQRIYRLIGKELTAISPEGDYRYADLTLDSERQRLICVREGHTDSGTEEKAEIVAIALDSSGETRVLASGADFYSNPRLSPDGTQFCYLCWNHPNMPWDSTECHLAEVSEDGALKNVRMIAGGEDESVFQPQWAPDGELYFVSDRNNWWNLYRWTGEDAETLCHLDAEFATPQWVFGMSTYDFLGPNTVLCTYTQEGYWLLARLDLTHGSLTRIETGMTDISSVRCGGGKGLFLGANAQHNTCLWAFRPEGTEALVPLARSASTDPDHHYLSNPEPMTFETADGEEAHGFYYPPHNPDFVAPESERPPLLVMCHGGPTGATQTALNLKIQFWTSRGFAVLDVNYRGSTGYGRRYRERLKGNWGVTDVIDVSSGAEALAQQGLADPERCAIRGSSAGGYTVLAALTFRDTFQAGASLYGIGDLEALARDTHKFESRYLDTLVGPYPAQQAVYQERSPIRHIEQLQCPVIFLQGEEDKIVPPNQAEAMVKALTDKGIANALVLFPEEGHGFRQGPNIERALEAELYFYGQVFGFTPADNIEPVPIAHLKEIH</sequence>